<name>A0A6J8EVG6_MYTCO</name>
<dbReference type="Proteomes" id="UP000507470">
    <property type="component" value="Unassembled WGS sequence"/>
</dbReference>
<evidence type="ECO:0000313" key="2">
    <source>
        <dbReference type="EMBL" id="CAC5423732.1"/>
    </source>
</evidence>
<accession>A0A6J8EVG6</accession>
<proteinExistence type="predicted"/>
<evidence type="ECO:0000256" key="1">
    <source>
        <dbReference type="SAM" id="MobiDB-lite"/>
    </source>
</evidence>
<organism evidence="2 3">
    <name type="scientific">Mytilus coruscus</name>
    <name type="common">Sea mussel</name>
    <dbReference type="NCBI Taxonomy" id="42192"/>
    <lineage>
        <taxon>Eukaryota</taxon>
        <taxon>Metazoa</taxon>
        <taxon>Spiralia</taxon>
        <taxon>Lophotrochozoa</taxon>
        <taxon>Mollusca</taxon>
        <taxon>Bivalvia</taxon>
        <taxon>Autobranchia</taxon>
        <taxon>Pteriomorphia</taxon>
        <taxon>Mytilida</taxon>
        <taxon>Mytiloidea</taxon>
        <taxon>Mytilidae</taxon>
        <taxon>Mytilinae</taxon>
        <taxon>Mytilus</taxon>
    </lineage>
</organism>
<keyword evidence="3" id="KW-1185">Reference proteome</keyword>
<sequence>MRHNFTWRTGDECVSLEKYVKVYTRNPAELYEAVKKRAIEEEVEEDDYEENLLYEEEIKASQIGIDKTTIESNLRVLDDIIREEENANSAQKQVHTRDAEEHIDGTTDKKTRAEEENENIIKDFSIKRKNDNEVRFRFSLLHGTTTIPSRIPVMVWIFNGEKLFNKRLNNEHTNGYKTRERPRVNSKRRIPVRVLRITNTNRATLTGLLAGNVWNTDESARCEEKRRIDETRRLLAPISRIPIPKNKIRRSSDCIILRLDPNEHLPKIFQGISNRDDQVKNLEANQNRVSHIPISISEKGERICPGLASEFLQLPS</sequence>
<protein>
    <submittedName>
        <fullName evidence="2">Uncharacterized protein</fullName>
    </submittedName>
</protein>
<feature type="compositionally biased region" description="Basic and acidic residues" evidence="1">
    <location>
        <begin position="95"/>
        <end position="115"/>
    </location>
</feature>
<reference evidence="2 3" key="1">
    <citation type="submission" date="2020-06" db="EMBL/GenBank/DDBJ databases">
        <authorList>
            <person name="Li R."/>
            <person name="Bekaert M."/>
        </authorList>
    </citation>
    <scope>NUCLEOTIDE SEQUENCE [LARGE SCALE GENOMIC DNA]</scope>
    <source>
        <strain evidence="3">wild</strain>
    </source>
</reference>
<gene>
    <name evidence="2" type="ORF">MCOR_55702</name>
</gene>
<dbReference type="EMBL" id="CACVKT020009851">
    <property type="protein sequence ID" value="CAC5423732.1"/>
    <property type="molecule type" value="Genomic_DNA"/>
</dbReference>
<feature type="region of interest" description="Disordered" evidence="1">
    <location>
        <begin position="87"/>
        <end position="115"/>
    </location>
</feature>
<dbReference type="AlphaFoldDB" id="A0A6J8EVG6"/>
<evidence type="ECO:0000313" key="3">
    <source>
        <dbReference type="Proteomes" id="UP000507470"/>
    </source>
</evidence>